<name>A0A2N1JBR1_9BASI</name>
<dbReference type="Gene3D" id="3.30.420.10">
    <property type="entry name" value="Ribonuclease H-like superfamily/Ribonuclease H"/>
    <property type="match status" value="1"/>
</dbReference>
<dbReference type="EMBL" id="KZ454990">
    <property type="protein sequence ID" value="PKI83983.1"/>
    <property type="molecule type" value="Genomic_DNA"/>
</dbReference>
<organism evidence="2 3">
    <name type="scientific">Malassezia vespertilionis</name>
    <dbReference type="NCBI Taxonomy" id="2020962"/>
    <lineage>
        <taxon>Eukaryota</taxon>
        <taxon>Fungi</taxon>
        <taxon>Dikarya</taxon>
        <taxon>Basidiomycota</taxon>
        <taxon>Ustilaginomycotina</taxon>
        <taxon>Malasseziomycetes</taxon>
        <taxon>Malasseziales</taxon>
        <taxon>Malasseziaceae</taxon>
        <taxon>Malassezia</taxon>
    </lineage>
</organism>
<dbReference type="Proteomes" id="UP000232875">
    <property type="component" value="Unassembled WGS sequence"/>
</dbReference>
<feature type="region of interest" description="Disordered" evidence="1">
    <location>
        <begin position="152"/>
        <end position="208"/>
    </location>
</feature>
<keyword evidence="3" id="KW-1185">Reference proteome</keyword>
<reference evidence="2 3" key="1">
    <citation type="submission" date="2017-10" db="EMBL/GenBank/DDBJ databases">
        <title>A novel species of cold-tolerant Malassezia isolated from bats.</title>
        <authorList>
            <person name="Lorch J.M."/>
            <person name="Palmer J.M."/>
            <person name="Vanderwolf K.J."/>
            <person name="Schmidt K.Z."/>
            <person name="Verant M.L."/>
            <person name="Weller T.J."/>
            <person name="Blehert D.S."/>
        </authorList>
    </citation>
    <scope>NUCLEOTIDE SEQUENCE [LARGE SCALE GENOMIC DNA]</scope>
    <source>
        <strain evidence="2 3">NWHC:44797-103</strain>
    </source>
</reference>
<dbReference type="SUPFAM" id="SSF53098">
    <property type="entry name" value="Ribonuclease H-like"/>
    <property type="match status" value="1"/>
</dbReference>
<dbReference type="InterPro" id="IPR036397">
    <property type="entry name" value="RNaseH_sf"/>
</dbReference>
<dbReference type="InterPro" id="IPR012337">
    <property type="entry name" value="RNaseH-like_sf"/>
</dbReference>
<evidence type="ECO:0000256" key="1">
    <source>
        <dbReference type="SAM" id="MobiDB-lite"/>
    </source>
</evidence>
<dbReference type="OrthoDB" id="407198at2759"/>
<gene>
    <name evidence="2" type="ORF">MVES_002077</name>
</gene>
<feature type="compositionally biased region" description="Basic residues" evidence="1">
    <location>
        <begin position="172"/>
        <end position="181"/>
    </location>
</feature>
<feature type="compositionally biased region" description="Basic and acidic residues" evidence="1">
    <location>
        <begin position="152"/>
        <end position="162"/>
    </location>
</feature>
<dbReference type="AlphaFoldDB" id="A0A2N1JBR1"/>
<dbReference type="GO" id="GO:0003676">
    <property type="term" value="F:nucleic acid binding"/>
    <property type="evidence" value="ECO:0007669"/>
    <property type="project" value="InterPro"/>
</dbReference>
<evidence type="ECO:0000313" key="3">
    <source>
        <dbReference type="Proteomes" id="UP000232875"/>
    </source>
</evidence>
<evidence type="ECO:0000313" key="2">
    <source>
        <dbReference type="EMBL" id="PKI83983.1"/>
    </source>
</evidence>
<protein>
    <submittedName>
        <fullName evidence="2">Uncharacterized protein</fullName>
    </submittedName>
</protein>
<sequence length="657" mass="72217">MADPRFLEAWMGGRTDIQTKPRLNVRLDAPDGISYAPDQLDPHNSVKRVFYPPKLPEAQPDMYDFASEIAEHEGKPASANFVLEEETADETTPAQQLAALVRGQEKSDTIAEKTAEMHVNERDRDTALAEEVDAKADAVQEAGVEADKHIAANKNDNAKNEHLAQAPSSKSAAKKAKKKAKQAAEANNAENGAGKNAHATDADESVTMSTCNAQNSAISNDNQLPVSDVTTAPSAELEPTAPSAQRKQVAIAADVKTIEASQDVSEGTMDQVPLNGDAGSIKSAKSHAPSVAPTESGISIMSRTTHKSTGGVLPRVVRANLQVAPFQAPYDQRPDLKIQKADVWNTPTWSSFRSRETLSEQPIGRDAGTQWSDISSYASTTTLSQHYTPREMIAHLFVPDPRPWHPYRMVRRTNPRQVLLFCAGTALSAAEVRSAQAVRNALKERAAGADVNTKSLASYFGSTENTHTQGGIGFVFCPTKVLCNMTHAEIDPSRVEPNFSRRLERPDFHSSTTKQRATLRSSIAALEYHRWERDGFDKVVVATHCRWLARGISEDIWLWRKNGWMLTYHSPQGPMGDTVPNRDLWELLDYTIRSYEDIDCNCRFWHIPKEDMPDAVHLAEDGAVPHVGSLDKEECTLMKALVGLACHFGRAGVFHTP</sequence>
<proteinExistence type="predicted"/>
<accession>A0A2N1JBR1</accession>
<dbReference type="STRING" id="2020962.A0A2N1JBR1"/>
<feature type="compositionally biased region" description="Low complexity" evidence="1">
    <location>
        <begin position="183"/>
        <end position="197"/>
    </location>
</feature>